<keyword evidence="4 6" id="KW-1133">Transmembrane helix</keyword>
<evidence type="ECO:0000256" key="2">
    <source>
        <dbReference type="ARBA" id="ARBA00007362"/>
    </source>
</evidence>
<keyword evidence="3 6" id="KW-0812">Transmembrane</keyword>
<dbReference type="InterPro" id="IPR050638">
    <property type="entry name" value="AA-Vitamin_Transporters"/>
</dbReference>
<dbReference type="PANTHER" id="PTHR32322">
    <property type="entry name" value="INNER MEMBRANE TRANSPORTER"/>
    <property type="match status" value="1"/>
</dbReference>
<reference evidence="9" key="1">
    <citation type="journal article" date="2019" name="Int. J. Syst. Evol. Microbiol.">
        <title>The Global Catalogue of Microorganisms (GCM) 10K type strain sequencing project: providing services to taxonomists for standard genome sequencing and annotation.</title>
        <authorList>
            <consortium name="The Broad Institute Genomics Platform"/>
            <consortium name="The Broad Institute Genome Sequencing Center for Infectious Disease"/>
            <person name="Wu L."/>
            <person name="Ma J."/>
        </authorList>
    </citation>
    <scope>NUCLEOTIDE SEQUENCE [LARGE SCALE GENOMIC DNA]</scope>
    <source>
        <strain evidence="9">NBRC 112299</strain>
    </source>
</reference>
<evidence type="ECO:0000313" key="8">
    <source>
        <dbReference type="EMBL" id="GMA34894.1"/>
    </source>
</evidence>
<keyword evidence="5 6" id="KW-0472">Membrane</keyword>
<feature type="transmembrane region" description="Helical" evidence="6">
    <location>
        <begin position="12"/>
        <end position="30"/>
    </location>
</feature>
<feature type="transmembrane region" description="Helical" evidence="6">
    <location>
        <begin position="192"/>
        <end position="212"/>
    </location>
</feature>
<feature type="transmembrane region" description="Helical" evidence="6">
    <location>
        <begin position="97"/>
        <end position="115"/>
    </location>
</feature>
<dbReference type="InterPro" id="IPR000620">
    <property type="entry name" value="EamA_dom"/>
</dbReference>
<organism evidence="8 9">
    <name type="scientific">Demequina litorisediminis</name>
    <dbReference type="NCBI Taxonomy" id="1849022"/>
    <lineage>
        <taxon>Bacteria</taxon>
        <taxon>Bacillati</taxon>
        <taxon>Actinomycetota</taxon>
        <taxon>Actinomycetes</taxon>
        <taxon>Micrococcales</taxon>
        <taxon>Demequinaceae</taxon>
        <taxon>Demequina</taxon>
    </lineage>
</organism>
<proteinExistence type="inferred from homology"/>
<feature type="transmembrane region" description="Helical" evidence="6">
    <location>
        <begin position="121"/>
        <end position="142"/>
    </location>
</feature>
<dbReference type="SUPFAM" id="SSF103481">
    <property type="entry name" value="Multidrug resistance efflux transporter EmrE"/>
    <property type="match status" value="2"/>
</dbReference>
<evidence type="ECO:0000256" key="4">
    <source>
        <dbReference type="ARBA" id="ARBA00022989"/>
    </source>
</evidence>
<dbReference type="EMBL" id="BSUN01000001">
    <property type="protein sequence ID" value="GMA34894.1"/>
    <property type="molecule type" value="Genomic_DNA"/>
</dbReference>
<feature type="transmembrane region" description="Helical" evidence="6">
    <location>
        <begin position="68"/>
        <end position="88"/>
    </location>
</feature>
<dbReference type="InterPro" id="IPR037185">
    <property type="entry name" value="EmrE-like"/>
</dbReference>
<feature type="transmembrane region" description="Helical" evidence="6">
    <location>
        <begin position="154"/>
        <end position="180"/>
    </location>
</feature>
<feature type="transmembrane region" description="Helical" evidence="6">
    <location>
        <begin position="250"/>
        <end position="268"/>
    </location>
</feature>
<comment type="caution">
    <text evidence="8">The sequence shown here is derived from an EMBL/GenBank/DDBJ whole genome shotgun (WGS) entry which is preliminary data.</text>
</comment>
<comment type="subcellular location">
    <subcellularLocation>
        <location evidence="1">Membrane</location>
        <topology evidence="1">Multi-pass membrane protein</topology>
    </subcellularLocation>
</comment>
<protein>
    <recommendedName>
        <fullName evidence="7">EamA domain-containing protein</fullName>
    </recommendedName>
</protein>
<evidence type="ECO:0000256" key="5">
    <source>
        <dbReference type="ARBA" id="ARBA00023136"/>
    </source>
</evidence>
<feature type="transmembrane region" description="Helical" evidence="6">
    <location>
        <begin position="224"/>
        <end position="244"/>
    </location>
</feature>
<keyword evidence="9" id="KW-1185">Reference proteome</keyword>
<dbReference type="Proteomes" id="UP001157125">
    <property type="component" value="Unassembled WGS sequence"/>
</dbReference>
<feature type="domain" description="EamA" evidence="7">
    <location>
        <begin position="9"/>
        <end position="113"/>
    </location>
</feature>
<feature type="domain" description="EamA" evidence="7">
    <location>
        <begin position="124"/>
        <end position="266"/>
    </location>
</feature>
<comment type="similarity">
    <text evidence="2">Belongs to the EamA transporter family.</text>
</comment>
<accession>A0ABQ6IB18</accession>
<gene>
    <name evidence="8" type="ORF">GCM10025876_10980</name>
</gene>
<feature type="transmembrane region" description="Helical" evidence="6">
    <location>
        <begin position="42"/>
        <end position="62"/>
    </location>
</feature>
<evidence type="ECO:0000313" key="9">
    <source>
        <dbReference type="Proteomes" id="UP001157125"/>
    </source>
</evidence>
<name>A0ABQ6IB18_9MICO</name>
<evidence type="ECO:0000256" key="1">
    <source>
        <dbReference type="ARBA" id="ARBA00004141"/>
    </source>
</evidence>
<evidence type="ECO:0000256" key="6">
    <source>
        <dbReference type="SAM" id="Phobius"/>
    </source>
</evidence>
<dbReference type="PANTHER" id="PTHR32322:SF2">
    <property type="entry name" value="EAMA DOMAIN-CONTAINING PROTEIN"/>
    <property type="match status" value="1"/>
</dbReference>
<evidence type="ECO:0000256" key="3">
    <source>
        <dbReference type="ARBA" id="ARBA00022692"/>
    </source>
</evidence>
<evidence type="ECO:0000259" key="7">
    <source>
        <dbReference type="Pfam" id="PF00892"/>
    </source>
</evidence>
<sequence length="269" mass="27717">MDLGWTAGAATLVRVAIAAAVLLIPGIIALRGRWELVRRSWATIVAYGAFAVAGAQLFYFMAVQHLPVSVALLIEYLAPVVVVLFMWLRHGHRPTRLTLGGAGIAFAGLVLLLDVLGGGEISIVGILWALGAMVGASVYFILSGDDSNGLPPLTLAAGGMLSALAILSIAALAGVLPVTFATGTVEFVPFAVPWWAVVLVLGIVTASVSYVAGIAANRRLGSRLGSFVALTEVLAAALFAWFLLGQVPGPMQIGGALLVVAGVVVVKAR</sequence>
<dbReference type="Pfam" id="PF00892">
    <property type="entry name" value="EamA"/>
    <property type="match status" value="2"/>
</dbReference>